<name>A0A445KZE6_GLYSO</name>
<evidence type="ECO:0000313" key="4">
    <source>
        <dbReference type="Proteomes" id="UP000289340"/>
    </source>
</evidence>
<dbReference type="GO" id="GO:0043539">
    <property type="term" value="F:protein serine/threonine kinase activator activity"/>
    <property type="evidence" value="ECO:0007669"/>
    <property type="project" value="InterPro"/>
</dbReference>
<dbReference type="EMBL" id="QZWG01000004">
    <property type="protein sequence ID" value="RZC16311.1"/>
    <property type="molecule type" value="Genomic_DNA"/>
</dbReference>
<dbReference type="Gene3D" id="1.10.510.10">
    <property type="entry name" value="Transferase(Phosphotransferase) domain 1"/>
    <property type="match status" value="1"/>
</dbReference>
<dbReference type="SMART" id="SM00220">
    <property type="entry name" value="S_TKc"/>
    <property type="match status" value="1"/>
</dbReference>
<accession>A0A445KZE6</accession>
<feature type="domain" description="Protein kinase" evidence="2">
    <location>
        <begin position="1"/>
        <end position="185"/>
    </location>
</feature>
<dbReference type="InterPro" id="IPR013785">
    <property type="entry name" value="Aldolase_TIM"/>
</dbReference>
<proteinExistence type="inferred from homology"/>
<dbReference type="GO" id="GO:0004672">
    <property type="term" value="F:protein kinase activity"/>
    <property type="evidence" value="ECO:0007669"/>
    <property type="project" value="InterPro"/>
</dbReference>
<dbReference type="SUPFAM" id="SSF56112">
    <property type="entry name" value="Protein kinase-like (PK-like)"/>
    <property type="match status" value="1"/>
</dbReference>
<dbReference type="AlphaFoldDB" id="A0A445KZE6"/>
<evidence type="ECO:0000313" key="3">
    <source>
        <dbReference type="EMBL" id="RZC16311.1"/>
    </source>
</evidence>
<evidence type="ECO:0000256" key="1">
    <source>
        <dbReference type="ARBA" id="ARBA00008874"/>
    </source>
</evidence>
<dbReference type="PANTHER" id="PTHR48014">
    <property type="entry name" value="SERINE/THREONINE-PROTEIN KINASE FRAY2"/>
    <property type="match status" value="1"/>
</dbReference>
<comment type="caution">
    <text evidence="3">The sequence shown here is derived from an EMBL/GenBank/DDBJ whole genome shotgun (WGS) entry which is preliminary data.</text>
</comment>
<keyword evidence="4" id="KW-1185">Reference proteome</keyword>
<keyword evidence="3" id="KW-0808">Transferase</keyword>
<gene>
    <name evidence="3" type="ORF">D0Y65_009529</name>
</gene>
<dbReference type="Gene3D" id="3.20.20.70">
    <property type="entry name" value="Aldolase class I"/>
    <property type="match status" value="1"/>
</dbReference>
<keyword evidence="3" id="KW-0418">Kinase</keyword>
<dbReference type="Pfam" id="PF00069">
    <property type="entry name" value="Pkinase"/>
    <property type="match status" value="1"/>
</dbReference>
<dbReference type="InterPro" id="IPR000719">
    <property type="entry name" value="Prot_kinase_dom"/>
</dbReference>
<comment type="similarity">
    <text evidence="1">Belongs to the protein kinase superfamily. STE Ser/Thr protein kinase family. STE20 subfamily.</text>
</comment>
<evidence type="ECO:0000259" key="2">
    <source>
        <dbReference type="PROSITE" id="PS50011"/>
    </source>
</evidence>
<dbReference type="PANTHER" id="PTHR48014:SF24">
    <property type="entry name" value="PROTEIN KINASE SUPERFAMILY PROTEIN"/>
    <property type="match status" value="1"/>
</dbReference>
<dbReference type="InterPro" id="IPR011009">
    <property type="entry name" value="Kinase-like_dom_sf"/>
</dbReference>
<dbReference type="PROSITE" id="PS50011">
    <property type="entry name" value="PROTEIN_KINASE_DOM"/>
    <property type="match status" value="1"/>
</dbReference>
<dbReference type="GO" id="GO:0005524">
    <property type="term" value="F:ATP binding"/>
    <property type="evidence" value="ECO:0007669"/>
    <property type="project" value="InterPro"/>
</dbReference>
<protein>
    <submittedName>
        <fullName evidence="3">Serine/threonine-protein kinase fray2</fullName>
    </submittedName>
</protein>
<sequence length="317" mass="35697">MPFRFGGSCLHILKASHPDGFEEVVISTILKDVLKALEYLHHHGHIHCDVKAGNILIDSRSTVKLDDFGVSACLFDSGDRQRTHNTFVGTPCWMASEVMEQLHGYNFKADIWSFGITALELAHGHAPFSKFPPMKVLLMTLQNAPPGLDYERDKKFNFSLSNFFHLDLENNGALAPSCRRSEPYYFQVLPPSVRMVKSVASNFLLEWLFQHEHEHRQWSAAISLGLIASCLHVTNHKERYHNITGFLEDVKWLQTVTKLPILVKGVLTVEDILKLHSCDGITTASMTAISHSNMLEDAAKLIIKAIEYMKFSGCGFS</sequence>
<dbReference type="InterPro" id="IPR047173">
    <property type="entry name" value="STRAD_A/B-like"/>
</dbReference>
<dbReference type="SUPFAM" id="SSF51412">
    <property type="entry name" value="Inosine monophosphate dehydrogenase (IMPDH)"/>
    <property type="match status" value="1"/>
</dbReference>
<reference evidence="3 4" key="1">
    <citation type="submission" date="2018-09" db="EMBL/GenBank/DDBJ databases">
        <title>A high-quality reference genome of wild soybean provides a powerful tool to mine soybean genomes.</title>
        <authorList>
            <person name="Xie M."/>
            <person name="Chung C.Y.L."/>
            <person name="Li M.-W."/>
            <person name="Wong F.-L."/>
            <person name="Chan T.-F."/>
            <person name="Lam H.-M."/>
        </authorList>
    </citation>
    <scope>NUCLEOTIDE SEQUENCE [LARGE SCALE GENOMIC DNA]</scope>
    <source>
        <strain evidence="4">cv. W05</strain>
        <tissue evidence="3">Hypocotyl of etiolated seedlings</tissue>
    </source>
</reference>
<dbReference type="Proteomes" id="UP000289340">
    <property type="component" value="Chromosome 4"/>
</dbReference>
<organism evidence="3 4">
    <name type="scientific">Glycine soja</name>
    <name type="common">Wild soybean</name>
    <dbReference type="NCBI Taxonomy" id="3848"/>
    <lineage>
        <taxon>Eukaryota</taxon>
        <taxon>Viridiplantae</taxon>
        <taxon>Streptophyta</taxon>
        <taxon>Embryophyta</taxon>
        <taxon>Tracheophyta</taxon>
        <taxon>Spermatophyta</taxon>
        <taxon>Magnoliopsida</taxon>
        <taxon>eudicotyledons</taxon>
        <taxon>Gunneridae</taxon>
        <taxon>Pentapetalae</taxon>
        <taxon>rosids</taxon>
        <taxon>fabids</taxon>
        <taxon>Fabales</taxon>
        <taxon>Fabaceae</taxon>
        <taxon>Papilionoideae</taxon>
        <taxon>50 kb inversion clade</taxon>
        <taxon>NPAAA clade</taxon>
        <taxon>indigoferoid/millettioid clade</taxon>
        <taxon>Phaseoleae</taxon>
        <taxon>Glycine</taxon>
        <taxon>Glycine subgen. Soja</taxon>
    </lineage>
</organism>